<keyword evidence="1" id="KW-0812">Transmembrane</keyword>
<feature type="transmembrane region" description="Helical" evidence="1">
    <location>
        <begin position="98"/>
        <end position="119"/>
    </location>
</feature>
<evidence type="ECO:0000313" key="3">
    <source>
        <dbReference type="Proteomes" id="UP000033067"/>
    </source>
</evidence>
<dbReference type="Proteomes" id="UP000033067">
    <property type="component" value="Chromosome"/>
</dbReference>
<evidence type="ECO:0000256" key="1">
    <source>
        <dbReference type="SAM" id="Phobius"/>
    </source>
</evidence>
<gene>
    <name evidence="2" type="ORF">WQ53_07875</name>
</gene>
<keyword evidence="1" id="KW-0472">Membrane</keyword>
<accession>A0A0E3UMX5</accession>
<keyword evidence="3" id="KW-1185">Reference proteome</keyword>
<dbReference type="PATRIC" id="fig|314722.6.peg.1689"/>
<proteinExistence type="predicted"/>
<reference evidence="2 3" key="1">
    <citation type="journal article" date="2015" name="Genome Announc.">
        <title>Complete Genome Sequence of Pseudoxanthomonas suwonensis Strain J1, a Cellulose-Degrading Bacterium Isolated from Leaf- and Wood-Enriched Soil.</title>
        <authorList>
            <person name="Hou L."/>
            <person name="Jiang J."/>
            <person name="Xu Z."/>
            <person name="Zhou Y."/>
            <person name="Leung F.C."/>
        </authorList>
    </citation>
    <scope>NUCLEOTIDE SEQUENCE [LARGE SCALE GENOMIC DNA]</scope>
    <source>
        <strain evidence="2 3">J1</strain>
    </source>
</reference>
<dbReference type="AlphaFoldDB" id="A0A0E3UMX5"/>
<sequence>MDAFLDIPHRFWADMVGRSDGPMTFRFFLQPTMALLMALRDGIKDARAGRQPYYVHMRDAEPAERKRAWREGVSATARILLLGVGMDVIYQFRVFGGFRYPVETFVIAIVLGFLPYLVLRGPVTRIARKFIKPD</sequence>
<evidence type="ECO:0000313" key="2">
    <source>
        <dbReference type="EMBL" id="AKC86686.1"/>
    </source>
</evidence>
<protein>
    <recommendedName>
        <fullName evidence="4">Transmembrane protein</fullName>
    </recommendedName>
</protein>
<dbReference type="EMBL" id="CP011144">
    <property type="protein sequence ID" value="AKC86686.1"/>
    <property type="molecule type" value="Genomic_DNA"/>
</dbReference>
<evidence type="ECO:0008006" key="4">
    <source>
        <dbReference type="Google" id="ProtNLM"/>
    </source>
</evidence>
<dbReference type="OrthoDB" id="5519326at2"/>
<dbReference type="KEGG" id="psuw:WQ53_07875"/>
<name>A0A0E3UMX5_9GAMM</name>
<organism evidence="2 3">
    <name type="scientific">Pseudoxanthomonas suwonensis</name>
    <dbReference type="NCBI Taxonomy" id="314722"/>
    <lineage>
        <taxon>Bacteria</taxon>
        <taxon>Pseudomonadati</taxon>
        <taxon>Pseudomonadota</taxon>
        <taxon>Gammaproteobacteria</taxon>
        <taxon>Lysobacterales</taxon>
        <taxon>Lysobacteraceae</taxon>
        <taxon>Pseudoxanthomonas</taxon>
    </lineage>
</organism>
<keyword evidence="1" id="KW-1133">Transmembrane helix</keyword>
<dbReference type="RefSeq" id="WP_052631636.1">
    <property type="nucleotide sequence ID" value="NZ_CP011144.1"/>
</dbReference>